<evidence type="ECO:0000256" key="7">
    <source>
        <dbReference type="ARBA" id="ARBA00022679"/>
    </source>
</evidence>
<evidence type="ECO:0000256" key="11">
    <source>
        <dbReference type="ARBA" id="ARBA00023157"/>
    </source>
</evidence>
<dbReference type="GO" id="GO:0015012">
    <property type="term" value="P:heparan sulfate proteoglycan biosynthetic process"/>
    <property type="evidence" value="ECO:0007669"/>
    <property type="project" value="TreeGrafter"/>
</dbReference>
<evidence type="ECO:0000256" key="14">
    <source>
        <dbReference type="PROSITE-ProRule" id="PRU00076"/>
    </source>
</evidence>
<evidence type="ECO:0000259" key="16">
    <source>
        <dbReference type="PROSITE" id="PS50026"/>
    </source>
</evidence>
<evidence type="ECO:0000256" key="1">
    <source>
        <dbReference type="ARBA" id="ARBA00004323"/>
    </source>
</evidence>
<comment type="catalytic activity">
    <reaction evidence="13">
        <text>UDP-alpha-D-xylose + L-seryl-[protein] = 3-O-(beta-D-xylosyl)-L-seryl-[protein] + UDP + H(+)</text>
        <dbReference type="Rhea" id="RHEA:50192"/>
        <dbReference type="Rhea" id="RHEA-COMP:9863"/>
        <dbReference type="Rhea" id="RHEA-COMP:12567"/>
        <dbReference type="ChEBI" id="CHEBI:15378"/>
        <dbReference type="ChEBI" id="CHEBI:29999"/>
        <dbReference type="ChEBI" id="CHEBI:57632"/>
        <dbReference type="ChEBI" id="CHEBI:58223"/>
        <dbReference type="ChEBI" id="CHEBI:132085"/>
        <dbReference type="EC" id="2.4.2.26"/>
    </reaction>
</comment>
<comment type="similarity">
    <text evidence="4">Belongs to the glycosyltransferase 14 family. XylT subfamily.</text>
</comment>
<evidence type="ECO:0000256" key="2">
    <source>
        <dbReference type="ARBA" id="ARBA00004840"/>
    </source>
</evidence>
<keyword evidence="6" id="KW-0328">Glycosyltransferase</keyword>
<dbReference type="PANTHER" id="PTHR46025:SF4">
    <property type="entry name" value="PROTEIN XYLOSYLTRANSFERASE"/>
    <property type="match status" value="1"/>
</dbReference>
<evidence type="ECO:0000313" key="17">
    <source>
        <dbReference type="EMBL" id="KAK5575971.1"/>
    </source>
</evidence>
<protein>
    <recommendedName>
        <fullName evidence="5">protein xylosyltransferase</fullName>
        <ecNumber evidence="5">2.4.2.26</ecNumber>
    </recommendedName>
</protein>
<dbReference type="SUPFAM" id="SSF57196">
    <property type="entry name" value="EGF/Laminin"/>
    <property type="match status" value="1"/>
</dbReference>
<keyword evidence="9" id="KW-0333">Golgi apparatus</keyword>
<evidence type="ECO:0000256" key="6">
    <source>
        <dbReference type="ARBA" id="ARBA00022676"/>
    </source>
</evidence>
<dbReference type="EMBL" id="JAVFKY010000005">
    <property type="protein sequence ID" value="KAK5575971.1"/>
    <property type="molecule type" value="Genomic_DNA"/>
</dbReference>
<organism evidence="17 18">
    <name type="scientific">Dictyostelium firmibasis</name>
    <dbReference type="NCBI Taxonomy" id="79012"/>
    <lineage>
        <taxon>Eukaryota</taxon>
        <taxon>Amoebozoa</taxon>
        <taxon>Evosea</taxon>
        <taxon>Eumycetozoa</taxon>
        <taxon>Dictyostelia</taxon>
        <taxon>Dictyosteliales</taxon>
        <taxon>Dictyosteliaceae</taxon>
        <taxon>Dictyostelium</taxon>
    </lineage>
</organism>
<evidence type="ECO:0000256" key="10">
    <source>
        <dbReference type="ARBA" id="ARBA00023136"/>
    </source>
</evidence>
<accession>A0AAN7YNQ8</accession>
<evidence type="ECO:0000256" key="3">
    <source>
        <dbReference type="ARBA" id="ARBA00005093"/>
    </source>
</evidence>
<evidence type="ECO:0000256" key="15">
    <source>
        <dbReference type="SAM" id="SignalP"/>
    </source>
</evidence>
<keyword evidence="10" id="KW-0472">Membrane</keyword>
<dbReference type="PANTHER" id="PTHR46025">
    <property type="entry name" value="XYLOSYLTRANSFERASE OXT"/>
    <property type="match status" value="1"/>
</dbReference>
<evidence type="ECO:0000256" key="8">
    <source>
        <dbReference type="ARBA" id="ARBA00022723"/>
    </source>
</evidence>
<dbReference type="CDD" id="cd00054">
    <property type="entry name" value="EGF_CA"/>
    <property type="match status" value="1"/>
</dbReference>
<dbReference type="Pfam" id="PF02485">
    <property type="entry name" value="Branch"/>
    <property type="match status" value="1"/>
</dbReference>
<dbReference type="PROSITE" id="PS50026">
    <property type="entry name" value="EGF_3"/>
    <property type="match status" value="1"/>
</dbReference>
<sequence>MKIIVFIALFLIIYFLKCEAQKYNNNIHYKLCQNGGISININNCICPPSYSGDHCEIIDNNDICTNATYFSDSFGPLCCFSKLRDNINLSELELTMNINSNNKNKNNKSQENEIINELLKTYGPWEEKDVKLLDYLLISCSEKGENYLKYSDYFYGKEKQLQHLLDSSNCDDLDNPNPLAFVLILSSIDYETIDILFQILYRPYNYYVIHVDENSIINYEELELFFKKIEDSKKFNSTSTKKWNNYPSNIKIMKNRFKGAWGSISLVYLELSAYTILFDMVDERIKSTGESFETTQWSHVINLSGNDMPTIPLSNFSKILCKTKRKSYLDHCCIKDHFRFDRNWIQFNEKNQLIELFPNFMKEKGCGDGMGMSKYYDRKKVYGDGSQWKFLNVEYVKYLISDLKSLERLLTFKFSFIPDESFFQSSKIYFESNSGYHSFEIDTKRMTMFENNPEARDHTRYAVELKDIPNLHGLYFVRKVYLKEVKDAIIKEFNLLTEY</sequence>
<dbReference type="GO" id="GO:0000139">
    <property type="term" value="C:Golgi membrane"/>
    <property type="evidence" value="ECO:0007669"/>
    <property type="project" value="UniProtKB-SubCell"/>
</dbReference>
<dbReference type="GO" id="GO:0050650">
    <property type="term" value="P:chondroitin sulfate proteoglycan biosynthetic process"/>
    <property type="evidence" value="ECO:0007669"/>
    <property type="project" value="TreeGrafter"/>
</dbReference>
<keyword evidence="18" id="KW-1185">Reference proteome</keyword>
<comment type="pathway">
    <text evidence="2">Glycan metabolism; chondroitin sulfate biosynthesis.</text>
</comment>
<evidence type="ECO:0000256" key="13">
    <source>
        <dbReference type="ARBA" id="ARBA00047847"/>
    </source>
</evidence>
<dbReference type="GO" id="GO:0030158">
    <property type="term" value="F:protein xylosyltransferase activity"/>
    <property type="evidence" value="ECO:0007669"/>
    <property type="project" value="UniProtKB-EC"/>
</dbReference>
<dbReference type="Gene3D" id="2.10.25.10">
    <property type="entry name" value="Laminin"/>
    <property type="match status" value="1"/>
</dbReference>
<feature type="domain" description="EGF-like" evidence="16">
    <location>
        <begin position="24"/>
        <end position="56"/>
    </location>
</feature>
<proteinExistence type="inferred from homology"/>
<keyword evidence="7" id="KW-0808">Transferase</keyword>
<keyword evidence="15" id="KW-0732">Signal</keyword>
<dbReference type="InterPro" id="IPR000742">
    <property type="entry name" value="EGF"/>
</dbReference>
<evidence type="ECO:0000313" key="18">
    <source>
        <dbReference type="Proteomes" id="UP001344447"/>
    </source>
</evidence>
<evidence type="ECO:0000256" key="12">
    <source>
        <dbReference type="ARBA" id="ARBA00023180"/>
    </source>
</evidence>
<gene>
    <name evidence="17" type="ORF">RB653_007107</name>
</gene>
<dbReference type="AlphaFoldDB" id="A0AAN7YNQ8"/>
<dbReference type="PROSITE" id="PS00022">
    <property type="entry name" value="EGF_1"/>
    <property type="match status" value="1"/>
</dbReference>
<keyword evidence="11 14" id="KW-1015">Disulfide bond</keyword>
<keyword evidence="12" id="KW-0325">Glycoprotein</keyword>
<evidence type="ECO:0000256" key="5">
    <source>
        <dbReference type="ARBA" id="ARBA00011972"/>
    </source>
</evidence>
<dbReference type="GO" id="GO:0046872">
    <property type="term" value="F:metal ion binding"/>
    <property type="evidence" value="ECO:0007669"/>
    <property type="project" value="UniProtKB-KW"/>
</dbReference>
<dbReference type="InterPro" id="IPR003406">
    <property type="entry name" value="Glyco_trans_14"/>
</dbReference>
<reference evidence="17 18" key="1">
    <citation type="submission" date="2023-11" db="EMBL/GenBank/DDBJ databases">
        <title>Dfirmibasis_genome.</title>
        <authorList>
            <person name="Edelbroek B."/>
            <person name="Kjellin J."/>
            <person name="Jerlstrom-Hultqvist J."/>
            <person name="Soderbom F."/>
        </authorList>
    </citation>
    <scope>NUCLEOTIDE SEQUENCE [LARGE SCALE GENOMIC DNA]</scope>
    <source>
        <strain evidence="17 18">TNS-C-14</strain>
    </source>
</reference>
<comment type="caution">
    <text evidence="17">The sequence shown here is derived from an EMBL/GenBank/DDBJ whole genome shotgun (WGS) entry which is preliminary data.</text>
</comment>
<feature type="signal peptide" evidence="15">
    <location>
        <begin position="1"/>
        <end position="20"/>
    </location>
</feature>
<name>A0AAN7YNQ8_9MYCE</name>
<dbReference type="InterPro" id="IPR043538">
    <property type="entry name" value="XYLT"/>
</dbReference>
<evidence type="ECO:0000256" key="9">
    <source>
        <dbReference type="ARBA" id="ARBA00023034"/>
    </source>
</evidence>
<dbReference type="Proteomes" id="UP001344447">
    <property type="component" value="Unassembled WGS sequence"/>
</dbReference>
<comment type="caution">
    <text evidence="14">Lacks conserved residue(s) required for the propagation of feature annotation.</text>
</comment>
<keyword evidence="8" id="KW-0479">Metal-binding</keyword>
<keyword evidence="14" id="KW-0245">EGF-like domain</keyword>
<comment type="subcellular location">
    <subcellularLocation>
        <location evidence="1">Golgi apparatus membrane</location>
        <topology evidence="1">Single-pass type II membrane protein</topology>
    </subcellularLocation>
</comment>
<comment type="pathway">
    <text evidence="3">Glycan metabolism; heparan sulfate biosynthesis.</text>
</comment>
<dbReference type="EC" id="2.4.2.26" evidence="5"/>
<evidence type="ECO:0000256" key="4">
    <source>
        <dbReference type="ARBA" id="ARBA00010195"/>
    </source>
</evidence>
<feature type="disulfide bond" evidence="14">
    <location>
        <begin position="46"/>
        <end position="55"/>
    </location>
</feature>
<feature type="chain" id="PRO_5042891751" description="protein xylosyltransferase" evidence="15">
    <location>
        <begin position="21"/>
        <end position="499"/>
    </location>
</feature>